<dbReference type="PANTHER" id="PTHR37540">
    <property type="entry name" value="TRANSCRIPTION FACTOR (ACR-2), PUTATIVE-RELATED-RELATED"/>
    <property type="match status" value="1"/>
</dbReference>
<gene>
    <name evidence="3" type="ORF">NKR23_g6451</name>
</gene>
<comment type="caution">
    <text evidence="3">The sequence shown here is derived from an EMBL/GenBank/DDBJ whole genome shotgun (WGS) entry which is preliminary data.</text>
</comment>
<keyword evidence="1" id="KW-0539">Nucleus</keyword>
<evidence type="ECO:0000313" key="4">
    <source>
        <dbReference type="Proteomes" id="UP001174694"/>
    </source>
</evidence>
<dbReference type="EMBL" id="JANBVO010000018">
    <property type="protein sequence ID" value="KAJ9143865.1"/>
    <property type="molecule type" value="Genomic_DNA"/>
</dbReference>
<proteinExistence type="predicted"/>
<organism evidence="3 4">
    <name type="scientific">Pleurostoma richardsiae</name>
    <dbReference type="NCBI Taxonomy" id="41990"/>
    <lineage>
        <taxon>Eukaryota</taxon>
        <taxon>Fungi</taxon>
        <taxon>Dikarya</taxon>
        <taxon>Ascomycota</taxon>
        <taxon>Pezizomycotina</taxon>
        <taxon>Sordariomycetes</taxon>
        <taxon>Sordariomycetidae</taxon>
        <taxon>Calosphaeriales</taxon>
        <taxon>Pleurostomataceae</taxon>
        <taxon>Pleurostoma</taxon>
    </lineage>
</organism>
<evidence type="ECO:0000313" key="3">
    <source>
        <dbReference type="EMBL" id="KAJ9143865.1"/>
    </source>
</evidence>
<dbReference type="InterPro" id="IPR021858">
    <property type="entry name" value="Fun_TF"/>
</dbReference>
<dbReference type="Proteomes" id="UP001174694">
    <property type="component" value="Unassembled WGS sequence"/>
</dbReference>
<feature type="region of interest" description="Disordered" evidence="2">
    <location>
        <begin position="46"/>
        <end position="84"/>
    </location>
</feature>
<sequence>MDFLFVDGDAATHDRIARKRIRSHVMKGKNLGRSIPARGWKNRSLQAKQLQEEPTAAQSTAISKKAPGDTQSPSETNENGAVSPEMPAAGFLAAEISSTASPTNYFAGTEFYYFQSFLPVQFTPSMRSLIYTFNSSVRDRVYPHAFCRPASENHPWFRNMVQDEMLFHCTIAMASTYVSLFRGEHGRAAEAAWHLSETVRLLNSSLSSTSAQHDRILAAVVSLAIHSNVTGAAPSGNVHLSALKRILGYRVEGFKSLRERNPELTQKICRTEFECAIMEGTSVELGSEQGAMQAPGLPPALPSSTSFLLPYPLTDLSPPLQYITRDVFMLCSYPSKQKLDPYHYQDLVITICQRLVGFSSLGGPRPTEPLDDVWQLGLLAFMTTIFYHIGRMRAIYLELASQMLQERLQQYPFSGPMEISEYRPLHFWLFFIHGFSVLDGRDGRWLLPQIRSRADVLHIKTWERAKEHLQIFPWIAEIHDETGKRLFDMTTPSLEDQGENGGDCVRFLAIDP</sequence>
<feature type="compositionally biased region" description="Polar residues" evidence="2">
    <location>
        <begin position="69"/>
        <end position="80"/>
    </location>
</feature>
<dbReference type="PANTHER" id="PTHR37540:SF9">
    <property type="entry name" value="ZN(2)-C6 FUNGAL-TYPE DOMAIN-CONTAINING PROTEIN"/>
    <property type="match status" value="1"/>
</dbReference>
<accession>A0AA38VEA8</accession>
<reference evidence="3" key="1">
    <citation type="submission" date="2022-07" db="EMBL/GenBank/DDBJ databases">
        <title>Fungi with potential for degradation of polypropylene.</title>
        <authorList>
            <person name="Gostincar C."/>
        </authorList>
    </citation>
    <scope>NUCLEOTIDE SEQUENCE</scope>
    <source>
        <strain evidence="3">EXF-13308</strain>
    </source>
</reference>
<name>A0AA38VEA8_9PEZI</name>
<evidence type="ECO:0000256" key="2">
    <source>
        <dbReference type="SAM" id="MobiDB-lite"/>
    </source>
</evidence>
<protein>
    <submittedName>
        <fullName evidence="3">Uncharacterized protein</fullName>
    </submittedName>
</protein>
<dbReference type="Pfam" id="PF11951">
    <property type="entry name" value="Fungal_trans_2"/>
    <property type="match status" value="1"/>
</dbReference>
<evidence type="ECO:0000256" key="1">
    <source>
        <dbReference type="ARBA" id="ARBA00023242"/>
    </source>
</evidence>
<keyword evidence="4" id="KW-1185">Reference proteome</keyword>
<dbReference type="AlphaFoldDB" id="A0AA38VEA8"/>